<dbReference type="EMBL" id="JBAMIC010000022">
    <property type="protein sequence ID" value="KAK7092038.1"/>
    <property type="molecule type" value="Genomic_DNA"/>
</dbReference>
<evidence type="ECO:0000256" key="1">
    <source>
        <dbReference type="SAM" id="MobiDB-lite"/>
    </source>
</evidence>
<evidence type="ECO:0000313" key="3">
    <source>
        <dbReference type="Proteomes" id="UP001374579"/>
    </source>
</evidence>
<accession>A0AAN9ARV7</accession>
<reference evidence="2 3" key="1">
    <citation type="submission" date="2024-02" db="EMBL/GenBank/DDBJ databases">
        <title>Chromosome-scale genome assembly of the rough periwinkle Littorina saxatilis.</title>
        <authorList>
            <person name="De Jode A."/>
            <person name="Faria R."/>
            <person name="Formenti G."/>
            <person name="Sims Y."/>
            <person name="Smith T.P."/>
            <person name="Tracey A."/>
            <person name="Wood J.M.D."/>
            <person name="Zagrodzka Z.B."/>
            <person name="Johannesson K."/>
            <person name="Butlin R.K."/>
            <person name="Leder E.H."/>
        </authorList>
    </citation>
    <scope>NUCLEOTIDE SEQUENCE [LARGE SCALE GENOMIC DNA]</scope>
    <source>
        <strain evidence="2">Snail1</strain>
        <tissue evidence="2">Muscle</tissue>
    </source>
</reference>
<protein>
    <recommendedName>
        <fullName evidence="4">Gag-like protein</fullName>
    </recommendedName>
</protein>
<dbReference type="AlphaFoldDB" id="A0AAN9ARV7"/>
<sequence>MATSSFSSFFSKTRNGNKRRYCVDSDSDDEVRVRATKNNISEAWPRFIVVETADEAQPISKLSPFAIQKVIAGVSSTIDNIKRLRNGSLLIECPSKKASDGLLRLNGQKFVDRPVKVSPHRGLNTSKGVIRCRELEGLSEAEIKEGLKDQGVIDVYRVLIRKGDIRVPTNTLFVTFCTPTIPEKIKVGFVQIRVTLYIPSPMRCFQCQRFGHSKAGCKQKAVCGRCGGDPHEGPCTSPPTCTNCKGNHSPSSRECPKYKFEQAIQKTKTEKKMSFSDARKEVEKTNVFSFQKSFAAAVSQRPATKSTPTQTSISYRSVGVQAGLSMLKRIEPTRNKSICTQTDESTGGAIPTGDSMGSPGEVCFTAPTGDPVGAPGEVRFTTPIEDPMGSPGEVRFTTPTQKPVHRATHRKGAVEVVEVVDLTQSTPRTPLDKGKVTLPQRSPRTPKMEKNPITLYNHFGSLSDEEGMEAETS</sequence>
<comment type="caution">
    <text evidence="2">The sequence shown here is derived from an EMBL/GenBank/DDBJ whole genome shotgun (WGS) entry which is preliminary data.</text>
</comment>
<evidence type="ECO:0000313" key="2">
    <source>
        <dbReference type="EMBL" id="KAK7092038.1"/>
    </source>
</evidence>
<dbReference type="Proteomes" id="UP001374579">
    <property type="component" value="Unassembled WGS sequence"/>
</dbReference>
<gene>
    <name evidence="2" type="ORF">V1264_009647</name>
</gene>
<organism evidence="2 3">
    <name type="scientific">Littorina saxatilis</name>
    <dbReference type="NCBI Taxonomy" id="31220"/>
    <lineage>
        <taxon>Eukaryota</taxon>
        <taxon>Metazoa</taxon>
        <taxon>Spiralia</taxon>
        <taxon>Lophotrochozoa</taxon>
        <taxon>Mollusca</taxon>
        <taxon>Gastropoda</taxon>
        <taxon>Caenogastropoda</taxon>
        <taxon>Littorinimorpha</taxon>
        <taxon>Littorinoidea</taxon>
        <taxon>Littorinidae</taxon>
        <taxon>Littorina</taxon>
    </lineage>
</organism>
<name>A0AAN9ARV7_9CAEN</name>
<evidence type="ECO:0008006" key="4">
    <source>
        <dbReference type="Google" id="ProtNLM"/>
    </source>
</evidence>
<keyword evidence="3" id="KW-1185">Reference proteome</keyword>
<proteinExistence type="predicted"/>
<feature type="region of interest" description="Disordered" evidence="1">
    <location>
        <begin position="426"/>
        <end position="451"/>
    </location>
</feature>
<feature type="region of interest" description="Disordered" evidence="1">
    <location>
        <begin position="382"/>
        <end position="405"/>
    </location>
</feature>